<dbReference type="EnsemblMetazoa" id="AATE016508-RA">
    <property type="protein sequence ID" value="AATE016508-PA.1"/>
    <property type="gene ID" value="AATE016508"/>
</dbReference>
<accession>A0A182JED5</accession>
<dbReference type="AlphaFoldDB" id="A0A182JED5"/>
<proteinExistence type="predicted"/>
<dbReference type="VEuPathDB" id="VectorBase:AATE016508"/>
<sequence>MQMRITRAIAENERDSEVAEIKQKTNSNVVVVIVVVVVVFRLECVTFAYRFSVNGVYSTGTTTCVPPYPPRFVVKFRHRATETIDGQFEADHHGFHRPVFPGCDRSVR</sequence>
<organism evidence="1">
    <name type="scientific">Anopheles atroparvus</name>
    <name type="common">European mosquito</name>
    <dbReference type="NCBI Taxonomy" id="41427"/>
    <lineage>
        <taxon>Eukaryota</taxon>
        <taxon>Metazoa</taxon>
        <taxon>Ecdysozoa</taxon>
        <taxon>Arthropoda</taxon>
        <taxon>Hexapoda</taxon>
        <taxon>Insecta</taxon>
        <taxon>Pterygota</taxon>
        <taxon>Neoptera</taxon>
        <taxon>Endopterygota</taxon>
        <taxon>Diptera</taxon>
        <taxon>Nematocera</taxon>
        <taxon>Culicoidea</taxon>
        <taxon>Culicidae</taxon>
        <taxon>Anophelinae</taxon>
        <taxon>Anopheles</taxon>
    </lineage>
</organism>
<reference evidence="1" key="1">
    <citation type="submission" date="2022-08" db="UniProtKB">
        <authorList>
            <consortium name="EnsemblMetazoa"/>
        </authorList>
    </citation>
    <scope>IDENTIFICATION</scope>
    <source>
        <strain evidence="1">EBRO</strain>
    </source>
</reference>
<evidence type="ECO:0000313" key="1">
    <source>
        <dbReference type="EnsemblMetazoa" id="AATE016508-PA.1"/>
    </source>
</evidence>
<protein>
    <submittedName>
        <fullName evidence="1">Uncharacterized protein</fullName>
    </submittedName>
</protein>
<name>A0A182JED5_ANOAO</name>